<proteinExistence type="inferred from homology"/>
<dbReference type="InterPro" id="IPR006034">
    <property type="entry name" value="Asparaginase/glutaminase-like"/>
</dbReference>
<dbReference type="PIRSF" id="PIRSF001220">
    <property type="entry name" value="L-ASNase_gatD"/>
    <property type="match status" value="1"/>
</dbReference>
<evidence type="ECO:0000256" key="3">
    <source>
        <dbReference type="PROSITE-ProRule" id="PRU10100"/>
    </source>
</evidence>
<comment type="similarity">
    <text evidence="1">Belongs to the asparaginase 1 family.</text>
</comment>
<keyword evidence="8" id="KW-1185">Reference proteome</keyword>
<dbReference type="CDD" id="cd08964">
    <property type="entry name" value="L-asparaginase_II"/>
    <property type="match status" value="1"/>
</dbReference>
<dbReference type="Gene3D" id="3.40.50.1170">
    <property type="entry name" value="L-asparaginase, N-terminal domain"/>
    <property type="match status" value="1"/>
</dbReference>
<feature type="domain" description="L-asparaginase N-terminal" evidence="5">
    <location>
        <begin position="7"/>
        <end position="191"/>
    </location>
</feature>
<dbReference type="PIRSF" id="PIRSF500176">
    <property type="entry name" value="L_ASNase"/>
    <property type="match status" value="1"/>
</dbReference>
<dbReference type="RefSeq" id="WP_379539414.1">
    <property type="nucleotide sequence ID" value="NZ_JBHSDR010000006.1"/>
</dbReference>
<name>A0ABV8RRP1_9SPHN</name>
<dbReference type="Pfam" id="PF00710">
    <property type="entry name" value="Asparaginase"/>
    <property type="match status" value="1"/>
</dbReference>
<dbReference type="InterPro" id="IPR027475">
    <property type="entry name" value="Asparaginase/glutaminase_AS2"/>
</dbReference>
<dbReference type="SFLD" id="SFLDS00057">
    <property type="entry name" value="Glutaminase/Asparaginase"/>
    <property type="match status" value="1"/>
</dbReference>
<evidence type="ECO:0000256" key="2">
    <source>
        <dbReference type="ARBA" id="ARBA00022801"/>
    </source>
</evidence>
<evidence type="ECO:0000259" key="6">
    <source>
        <dbReference type="Pfam" id="PF17763"/>
    </source>
</evidence>
<sequence>MTSDSIRIRLIAMGGTIAMRREEGQGSTPRDGADELAGSTPSPSGVRVERQDLTLKPSASVTLADVADLCRAIAKAEADGVTGVVVTHGTDTLEETAFALGLMERGAIPVVVTGAMRSADSIGADGPANLANAIRVASHPDARRHGVMVLFGDEIHAGHFVRKVHSGRPHAFSSEPYGPLGHVTEDVVRFEMAALVDLPQLTLGETADGRIPVVPILQAGLDLEPEAIRLFEAAEIDALVISGVGGGHVSARAAQELERLARIKPVVMTSRVGMGPTLSNSYAYAGGDIDLGKRGILNGGRWRPAQARILLQLLISRGMRFEETRSGQ</sequence>
<evidence type="ECO:0000313" key="8">
    <source>
        <dbReference type="Proteomes" id="UP001595828"/>
    </source>
</evidence>
<dbReference type="InterPro" id="IPR036152">
    <property type="entry name" value="Asp/glu_Ase-like_sf"/>
</dbReference>
<dbReference type="Pfam" id="PF17763">
    <property type="entry name" value="Asparaginase_C"/>
    <property type="match status" value="1"/>
</dbReference>
<dbReference type="PROSITE" id="PS00917">
    <property type="entry name" value="ASN_GLN_ASE_2"/>
    <property type="match status" value="1"/>
</dbReference>
<evidence type="ECO:0000313" key="7">
    <source>
        <dbReference type="EMBL" id="MFC4295959.1"/>
    </source>
</evidence>
<dbReference type="InterPro" id="IPR027473">
    <property type="entry name" value="L-asparaginase_C"/>
</dbReference>
<comment type="caution">
    <text evidence="7">The sequence shown here is derived from an EMBL/GenBank/DDBJ whole genome shotgun (WGS) entry which is preliminary data.</text>
</comment>
<feature type="region of interest" description="Disordered" evidence="4">
    <location>
        <begin position="18"/>
        <end position="50"/>
    </location>
</feature>
<gene>
    <name evidence="7" type="ORF">ACFO0A_12930</name>
</gene>
<keyword evidence="2" id="KW-0378">Hydrolase</keyword>
<dbReference type="PROSITE" id="PS51732">
    <property type="entry name" value="ASN_GLN_ASE_3"/>
    <property type="match status" value="1"/>
</dbReference>
<evidence type="ECO:0000256" key="4">
    <source>
        <dbReference type="SAM" id="MobiDB-lite"/>
    </source>
</evidence>
<reference evidence="8" key="1">
    <citation type="journal article" date="2019" name="Int. J. Syst. Evol. Microbiol.">
        <title>The Global Catalogue of Microorganisms (GCM) 10K type strain sequencing project: providing services to taxonomists for standard genome sequencing and annotation.</title>
        <authorList>
            <consortium name="The Broad Institute Genomics Platform"/>
            <consortium name="The Broad Institute Genome Sequencing Center for Infectious Disease"/>
            <person name="Wu L."/>
            <person name="Ma J."/>
        </authorList>
    </citation>
    <scope>NUCLEOTIDE SEQUENCE [LARGE SCALE GENOMIC DNA]</scope>
    <source>
        <strain evidence="8">CGMCC 1.12989</strain>
    </source>
</reference>
<dbReference type="InterPro" id="IPR027474">
    <property type="entry name" value="L-asparaginase_N"/>
</dbReference>
<accession>A0ABV8RRP1</accession>
<evidence type="ECO:0000259" key="5">
    <source>
        <dbReference type="Pfam" id="PF00710"/>
    </source>
</evidence>
<feature type="domain" description="Asparaginase/glutaminase C-terminal" evidence="6">
    <location>
        <begin position="214"/>
        <end position="325"/>
    </location>
</feature>
<dbReference type="PANTHER" id="PTHR11707">
    <property type="entry name" value="L-ASPARAGINASE"/>
    <property type="match status" value="1"/>
</dbReference>
<dbReference type="PRINTS" id="PR00139">
    <property type="entry name" value="ASNGLNASE"/>
</dbReference>
<protein>
    <submittedName>
        <fullName evidence="7">Asparaginase</fullName>
    </submittedName>
</protein>
<dbReference type="Gene3D" id="3.40.50.40">
    <property type="match status" value="1"/>
</dbReference>
<evidence type="ECO:0000256" key="1">
    <source>
        <dbReference type="ARBA" id="ARBA00010518"/>
    </source>
</evidence>
<dbReference type="SMART" id="SM00870">
    <property type="entry name" value="Asparaginase"/>
    <property type="match status" value="1"/>
</dbReference>
<dbReference type="PANTHER" id="PTHR11707:SF28">
    <property type="entry name" value="60 KDA LYSOPHOSPHOLIPASE"/>
    <property type="match status" value="1"/>
</dbReference>
<organism evidence="7 8">
    <name type="scientific">Novosphingobium tardum</name>
    <dbReference type="NCBI Taxonomy" id="1538021"/>
    <lineage>
        <taxon>Bacteria</taxon>
        <taxon>Pseudomonadati</taxon>
        <taxon>Pseudomonadota</taxon>
        <taxon>Alphaproteobacteria</taxon>
        <taxon>Sphingomonadales</taxon>
        <taxon>Sphingomonadaceae</taxon>
        <taxon>Novosphingobium</taxon>
    </lineage>
</organism>
<dbReference type="Proteomes" id="UP001595828">
    <property type="component" value="Unassembled WGS sequence"/>
</dbReference>
<dbReference type="InterPro" id="IPR040919">
    <property type="entry name" value="Asparaginase_C"/>
</dbReference>
<dbReference type="InterPro" id="IPR004550">
    <property type="entry name" value="AsnASE_II"/>
</dbReference>
<dbReference type="SUPFAM" id="SSF53774">
    <property type="entry name" value="Glutaminase/Asparaginase"/>
    <property type="match status" value="1"/>
</dbReference>
<dbReference type="InterPro" id="IPR037152">
    <property type="entry name" value="L-asparaginase_N_sf"/>
</dbReference>
<feature type="active site" evidence="3">
    <location>
        <position position="90"/>
    </location>
</feature>
<dbReference type="EMBL" id="JBHSDR010000006">
    <property type="protein sequence ID" value="MFC4295959.1"/>
    <property type="molecule type" value="Genomic_DNA"/>
</dbReference>